<sequence>MKRLPKVSIIIPFYNCAYIDQAVQSALNQTYKNIEVIVVDDGSTQYTHKLQRYLRKIKYIKKENGGTASALNTGIRNASGKYFAWLSSDDLYLPRKIEKQLKYMIKNNFDVSYTPVIKINNNSKPISKPIGYELLNKVSFYHTMQRGCVINGCTVMMKMKVFSDIGLFNEKLLYTQDYDLWLRVMQKYDFHYLPAPLVYYRIHEQMGTKKYDQAIKEEVQFVQQKHMEAINHLIQKTGN</sequence>
<proteinExistence type="inferred from homology"/>
<protein>
    <submittedName>
        <fullName evidence="3">Glycosyl transferase family 2</fullName>
    </submittedName>
</protein>
<dbReference type="GO" id="GO:0016758">
    <property type="term" value="F:hexosyltransferase activity"/>
    <property type="evidence" value="ECO:0007669"/>
    <property type="project" value="UniProtKB-ARBA"/>
</dbReference>
<feature type="domain" description="Glycosyltransferase 2-like" evidence="2">
    <location>
        <begin position="8"/>
        <end position="163"/>
    </location>
</feature>
<organism evidence="3 4">
    <name type="scientific">Anaerobacillus alkalidiazotrophicus</name>
    <dbReference type="NCBI Taxonomy" id="472963"/>
    <lineage>
        <taxon>Bacteria</taxon>
        <taxon>Bacillati</taxon>
        <taxon>Bacillota</taxon>
        <taxon>Bacilli</taxon>
        <taxon>Bacillales</taxon>
        <taxon>Bacillaceae</taxon>
        <taxon>Anaerobacillus</taxon>
    </lineage>
</organism>
<dbReference type="InterPro" id="IPR029044">
    <property type="entry name" value="Nucleotide-diphossugar_trans"/>
</dbReference>
<keyword evidence="3" id="KW-0808">Transferase</keyword>
<dbReference type="PANTHER" id="PTHR22916">
    <property type="entry name" value="GLYCOSYLTRANSFERASE"/>
    <property type="match status" value="1"/>
</dbReference>
<evidence type="ECO:0000256" key="1">
    <source>
        <dbReference type="ARBA" id="ARBA00006739"/>
    </source>
</evidence>
<dbReference type="STRING" id="472963.BKP45_19075"/>
<accession>A0A1S2M3R6</accession>
<evidence type="ECO:0000259" key="2">
    <source>
        <dbReference type="Pfam" id="PF00535"/>
    </source>
</evidence>
<comment type="similarity">
    <text evidence="1">Belongs to the glycosyltransferase 2 family.</text>
</comment>
<dbReference type="OrthoDB" id="396512at2"/>
<keyword evidence="4" id="KW-1185">Reference proteome</keyword>
<reference evidence="3 4" key="1">
    <citation type="submission" date="2016-10" db="EMBL/GenBank/DDBJ databases">
        <title>Draft genome sequences of four alkaliphilic bacteria belonging to the Anaerobacillus genus.</title>
        <authorList>
            <person name="Bassil N.M."/>
            <person name="Lloyd J.R."/>
        </authorList>
    </citation>
    <scope>NUCLEOTIDE SEQUENCE [LARGE SCALE GENOMIC DNA]</scope>
    <source>
        <strain evidence="3 4">DSM 22531</strain>
    </source>
</reference>
<dbReference type="Gene3D" id="3.90.550.10">
    <property type="entry name" value="Spore Coat Polysaccharide Biosynthesis Protein SpsA, Chain A"/>
    <property type="match status" value="1"/>
</dbReference>
<comment type="caution">
    <text evidence="3">The sequence shown here is derived from an EMBL/GenBank/DDBJ whole genome shotgun (WGS) entry which is preliminary data.</text>
</comment>
<name>A0A1S2M3R6_9BACI</name>
<evidence type="ECO:0000313" key="4">
    <source>
        <dbReference type="Proteomes" id="UP000180057"/>
    </source>
</evidence>
<dbReference type="PANTHER" id="PTHR22916:SF3">
    <property type="entry name" value="UDP-GLCNAC:BETAGAL BETA-1,3-N-ACETYLGLUCOSAMINYLTRANSFERASE-LIKE PROTEIN 1"/>
    <property type="match status" value="1"/>
</dbReference>
<dbReference type="SUPFAM" id="SSF53448">
    <property type="entry name" value="Nucleotide-diphospho-sugar transferases"/>
    <property type="match status" value="1"/>
</dbReference>
<evidence type="ECO:0000313" key="3">
    <source>
        <dbReference type="EMBL" id="OIJ18547.1"/>
    </source>
</evidence>
<dbReference type="EMBL" id="MLQS01000030">
    <property type="protein sequence ID" value="OIJ18547.1"/>
    <property type="molecule type" value="Genomic_DNA"/>
</dbReference>
<dbReference type="AlphaFoldDB" id="A0A1S2M3R6"/>
<dbReference type="Proteomes" id="UP000180057">
    <property type="component" value="Unassembled WGS sequence"/>
</dbReference>
<dbReference type="InterPro" id="IPR001173">
    <property type="entry name" value="Glyco_trans_2-like"/>
</dbReference>
<gene>
    <name evidence="3" type="ORF">BKP45_19075</name>
</gene>
<dbReference type="Pfam" id="PF00535">
    <property type="entry name" value="Glycos_transf_2"/>
    <property type="match status" value="1"/>
</dbReference>